<dbReference type="Pfam" id="PF02023">
    <property type="entry name" value="SCAN"/>
    <property type="match status" value="1"/>
</dbReference>
<dbReference type="InterPro" id="IPR001584">
    <property type="entry name" value="Integrase_cat-core"/>
</dbReference>
<dbReference type="Gene3D" id="3.10.20.370">
    <property type="match status" value="1"/>
</dbReference>
<evidence type="ECO:0000256" key="5">
    <source>
        <dbReference type="ARBA" id="ARBA00022801"/>
    </source>
</evidence>
<dbReference type="PROSITE" id="PS50878">
    <property type="entry name" value="RT_POL"/>
    <property type="match status" value="1"/>
</dbReference>
<keyword evidence="2" id="KW-0548">Nucleotidyltransferase</keyword>
<dbReference type="InterPro" id="IPR050951">
    <property type="entry name" value="Retrovirus_Pol_polyprotein"/>
</dbReference>
<keyword evidence="12" id="KW-1185">Reference proteome</keyword>
<evidence type="ECO:0000256" key="4">
    <source>
        <dbReference type="ARBA" id="ARBA00022759"/>
    </source>
</evidence>
<comment type="caution">
    <text evidence="11">The sequence shown here is derived from an EMBL/GenBank/DDBJ whole genome shotgun (WGS) entry which is preliminary data.</text>
</comment>
<dbReference type="SUPFAM" id="SSF56672">
    <property type="entry name" value="DNA/RNA polymerases"/>
    <property type="match status" value="1"/>
</dbReference>
<evidence type="ECO:0000259" key="9">
    <source>
        <dbReference type="PROSITE" id="PS50878"/>
    </source>
</evidence>
<accession>A0AAN9AR25</accession>
<dbReference type="CDD" id="cd09274">
    <property type="entry name" value="RNase_HI_RT_Ty3"/>
    <property type="match status" value="1"/>
</dbReference>
<dbReference type="InterPro" id="IPR043128">
    <property type="entry name" value="Rev_trsase/Diguanyl_cyclase"/>
</dbReference>
<feature type="compositionally biased region" description="Polar residues" evidence="7">
    <location>
        <begin position="53"/>
        <end position="64"/>
    </location>
</feature>
<dbReference type="EMBL" id="JBAMIC010000022">
    <property type="protein sequence ID" value="KAK7091603.1"/>
    <property type="molecule type" value="Genomic_DNA"/>
</dbReference>
<organism evidence="11 12">
    <name type="scientific">Littorina saxatilis</name>
    <dbReference type="NCBI Taxonomy" id="31220"/>
    <lineage>
        <taxon>Eukaryota</taxon>
        <taxon>Metazoa</taxon>
        <taxon>Spiralia</taxon>
        <taxon>Lophotrochozoa</taxon>
        <taxon>Mollusca</taxon>
        <taxon>Gastropoda</taxon>
        <taxon>Caenogastropoda</taxon>
        <taxon>Littorinimorpha</taxon>
        <taxon>Littorinoidea</taxon>
        <taxon>Littorinidae</taxon>
        <taxon>Littorina</taxon>
    </lineage>
</organism>
<dbReference type="Proteomes" id="UP001374579">
    <property type="component" value="Unassembled WGS sequence"/>
</dbReference>
<dbReference type="Gene3D" id="3.10.10.10">
    <property type="entry name" value="HIV Type 1 Reverse Transcriptase, subunit A, domain 1"/>
    <property type="match status" value="1"/>
</dbReference>
<feature type="domain" description="SCAN box" evidence="8">
    <location>
        <begin position="278"/>
        <end position="358"/>
    </location>
</feature>
<dbReference type="GO" id="GO:0003964">
    <property type="term" value="F:RNA-directed DNA polymerase activity"/>
    <property type="evidence" value="ECO:0007669"/>
    <property type="project" value="UniProtKB-KW"/>
</dbReference>
<evidence type="ECO:0000256" key="6">
    <source>
        <dbReference type="ARBA" id="ARBA00022918"/>
    </source>
</evidence>
<keyword evidence="1" id="KW-0808">Transferase</keyword>
<feature type="region of interest" description="Disordered" evidence="7">
    <location>
        <begin position="115"/>
        <end position="163"/>
    </location>
</feature>
<feature type="domain" description="Integrase catalytic" evidence="10">
    <location>
        <begin position="704"/>
        <end position="868"/>
    </location>
</feature>
<feature type="region of interest" description="Disordered" evidence="7">
    <location>
        <begin position="50"/>
        <end position="74"/>
    </location>
</feature>
<dbReference type="InterPro" id="IPR000477">
    <property type="entry name" value="RT_dom"/>
</dbReference>
<keyword evidence="5" id="KW-0378">Hydrolase</keyword>
<evidence type="ECO:0000259" key="8">
    <source>
        <dbReference type="PROSITE" id="PS50804"/>
    </source>
</evidence>
<keyword evidence="3" id="KW-0540">Nuclease</keyword>
<sequence length="1499" mass="169728">MATAATTANDTRTTTTSSNAPAMNTRSRGANTLLASASGVQQMWGASPVPLTGKTQMTPRSARSPSLAIRFPSPGNVSATATGLGAGLSLPATQNPDPMALFITYLQDKDRREKIERDEREKREKVERDERETRERKEKKDREKKEMEERLDREARESEWREKDATERVAMIKTIETLSERQTSRSQSSTGTIPIQVKPLKMPVFDEKEDIDVYLQQFERLAALQGWSVESRATRLATLLTGKARGVYVNLSDEKATDYESLKTALLVRYKLTGETYRRQFRSAQKASTETFDQFVTRTRLLFRRWIKLEGKEQTFEDIEDLMLYEQLLATVTPELGLFLRERKPECVGAAAMLADQFADARRACKGDKFKNKDKKKDDSPGSVKDEGKFKKENQGGSTLKCYHCRGPHPFRKCPRLRGALGKSETAGVTVTADDSGSTVKRDSKPMYTACIEDKPVVALRDTGCSTIVVSAEWLPPNVQKVGETEVVGYDSSVRVHPIVLVNLDTPFFVGQVRAVSVENAIYPVIIGNTVIFANHSERTVPVLPSRTVVAPVQTRAQAQREAKEKTPLLVSEPAGPKLRSTDVERLQREDASLNKYFQLAAGKKDENSKVSFEVSKGLLFRRYVDPARRVYKQLVVPTPLRDKVMTVAHDSPMAGHMGIRRTIDRVWQVFYWPGICSHIRRFCRSCDKCQRTTPKGNLRKVPLGHMPIIDEAFRRVAVDIVGPIIPMSAQGNRFILVMVDFATRYPEAVPLRNIDTVSVAEALWQMWTRVGVPEEVLTDRGTQFTSEVMAEVYRLLGIRGLTTSPYHAQANGLCERFNATLKSMLKKLCRERPTDWDRYIPSALFAYREVPQESLKFSPFQLLYGRTVRGPMNLLRDLWTHNEQNEVRLTSEYVFELRNRIAETCELAHQNLANAAASQRAVFNRKTVDRTFEPGDEVLLLLPEKRNKLQVAWQGPYPVLERVGQCDYRIRVGVKPKLYHANLLKAYMHREKVGVAAIVMEEDSESEDDTRVVECKPEVGIALPSLQATEFAKDVHVADTLTDSQRADMRKMLQEHSGIFTDIPLRCKAGECEIVLESEKPVRVKQYPLPHSQSESVQSEIDSMLKLGVIEKTSSPYSSPILLVKKKDGTMRFCVDFRQLNKQVRFDAEPLPDIDSLFASLTHAQYFTKLDLTKGYWQIPLKESDKCKTSFSAPSGQYQFRTMPFGLKTAGAVFSRSMRQILSPLGLRCVHNFMDDILIATRSWSQHLAALRAVLERLVEVNMAARPKKCFLGFKQISFLGHQVGSGKVWPEEDKVERVKNATRPENKRQLRAFLGLAGYYRRFIPNYAAVALPLTDLTKKKSPEKIPWDDSCERAFTTLKNRLSSFPVVLLPDDKLPFVLRTDASGTALGAALLQDQGNGLQPVAYASKKLSPAERNYSTIEQECFAVVYSIRKFYPYVYGRHFVVETDHHPLQFLNRIRPTSRRLTHWAMELQSHCFDVRSIPGKENVVADSLSRM</sequence>
<dbReference type="SUPFAM" id="SSF47353">
    <property type="entry name" value="Retrovirus capsid dimerization domain-like"/>
    <property type="match status" value="1"/>
</dbReference>
<dbReference type="PROSITE" id="PS50994">
    <property type="entry name" value="INTEGRASE"/>
    <property type="match status" value="1"/>
</dbReference>
<dbReference type="InterPro" id="IPR003309">
    <property type="entry name" value="SCAN_dom"/>
</dbReference>
<dbReference type="CDD" id="cd01647">
    <property type="entry name" value="RT_LTR"/>
    <property type="match status" value="1"/>
</dbReference>
<evidence type="ECO:0000256" key="1">
    <source>
        <dbReference type="ARBA" id="ARBA00022679"/>
    </source>
</evidence>
<dbReference type="Gene3D" id="3.30.420.10">
    <property type="entry name" value="Ribonuclease H-like superfamily/Ribonuclease H"/>
    <property type="match status" value="1"/>
</dbReference>
<dbReference type="FunFam" id="3.30.420.10:FF:000032">
    <property type="entry name" value="Retrovirus-related Pol polyprotein from transposon 297-like Protein"/>
    <property type="match status" value="1"/>
</dbReference>
<evidence type="ECO:0000256" key="7">
    <source>
        <dbReference type="SAM" id="MobiDB-lite"/>
    </source>
</evidence>
<dbReference type="InterPro" id="IPR038269">
    <property type="entry name" value="SCAN_sf"/>
</dbReference>
<dbReference type="InterPro" id="IPR043502">
    <property type="entry name" value="DNA/RNA_pol_sf"/>
</dbReference>
<dbReference type="FunFam" id="1.10.340.70:FF:000001">
    <property type="entry name" value="Retrovirus-related Pol polyprotein from transposon gypsy-like Protein"/>
    <property type="match status" value="1"/>
</dbReference>
<dbReference type="Pfam" id="PF00665">
    <property type="entry name" value="rve"/>
    <property type="match status" value="1"/>
</dbReference>
<dbReference type="FunFam" id="3.30.70.270:FF:000020">
    <property type="entry name" value="Transposon Tf2-6 polyprotein-like Protein"/>
    <property type="match status" value="1"/>
</dbReference>
<dbReference type="FunFam" id="3.10.20.370:FF:000001">
    <property type="entry name" value="Retrovirus-related Pol polyprotein from transposon 17.6-like protein"/>
    <property type="match status" value="1"/>
</dbReference>
<dbReference type="InterPro" id="IPR041588">
    <property type="entry name" value="Integrase_H2C2"/>
</dbReference>
<protein>
    <recommendedName>
        <fullName evidence="13">Reverse transcriptase</fullName>
    </recommendedName>
</protein>
<dbReference type="GO" id="GO:0016787">
    <property type="term" value="F:hydrolase activity"/>
    <property type="evidence" value="ECO:0007669"/>
    <property type="project" value="UniProtKB-KW"/>
</dbReference>
<gene>
    <name evidence="11" type="ORF">V1264_009264</name>
</gene>
<feature type="domain" description="Reverse transcriptase" evidence="9">
    <location>
        <begin position="1106"/>
        <end position="1285"/>
    </location>
</feature>
<evidence type="ECO:0000256" key="2">
    <source>
        <dbReference type="ARBA" id="ARBA00022695"/>
    </source>
</evidence>
<dbReference type="PROSITE" id="PS50804">
    <property type="entry name" value="SCAN_BOX"/>
    <property type="match status" value="1"/>
</dbReference>
<dbReference type="Gene3D" id="3.30.70.270">
    <property type="match status" value="2"/>
</dbReference>
<dbReference type="PANTHER" id="PTHR37984">
    <property type="entry name" value="PROTEIN CBG26694"/>
    <property type="match status" value="1"/>
</dbReference>
<dbReference type="GO" id="GO:0003676">
    <property type="term" value="F:nucleic acid binding"/>
    <property type="evidence" value="ECO:0007669"/>
    <property type="project" value="InterPro"/>
</dbReference>
<dbReference type="InterPro" id="IPR041373">
    <property type="entry name" value="RT_RNaseH"/>
</dbReference>
<dbReference type="GO" id="GO:0004519">
    <property type="term" value="F:endonuclease activity"/>
    <property type="evidence" value="ECO:0007669"/>
    <property type="project" value="UniProtKB-KW"/>
</dbReference>
<dbReference type="InterPro" id="IPR036397">
    <property type="entry name" value="RNaseH_sf"/>
</dbReference>
<proteinExistence type="predicted"/>
<dbReference type="GO" id="GO:0015074">
    <property type="term" value="P:DNA integration"/>
    <property type="evidence" value="ECO:0007669"/>
    <property type="project" value="InterPro"/>
</dbReference>
<feature type="region of interest" description="Disordered" evidence="7">
    <location>
        <begin position="1"/>
        <end position="25"/>
    </location>
</feature>
<evidence type="ECO:0000313" key="12">
    <source>
        <dbReference type="Proteomes" id="UP001374579"/>
    </source>
</evidence>
<feature type="region of interest" description="Disordered" evidence="7">
    <location>
        <begin position="560"/>
        <end position="584"/>
    </location>
</feature>
<dbReference type="Pfam" id="PF17921">
    <property type="entry name" value="Integrase_H2C2"/>
    <property type="match status" value="1"/>
</dbReference>
<keyword evidence="4" id="KW-0255">Endonuclease</keyword>
<feature type="compositionally biased region" description="Low complexity" evidence="7">
    <location>
        <begin position="1"/>
        <end position="22"/>
    </location>
</feature>
<dbReference type="Pfam" id="PF00078">
    <property type="entry name" value="RVT_1"/>
    <property type="match status" value="1"/>
</dbReference>
<dbReference type="SUPFAM" id="SSF53098">
    <property type="entry name" value="Ribonuclease H-like"/>
    <property type="match status" value="1"/>
</dbReference>
<dbReference type="Gene3D" id="1.10.4020.10">
    <property type="entry name" value="DNA breaking-rejoining enzymes"/>
    <property type="match status" value="1"/>
</dbReference>
<reference evidence="11 12" key="1">
    <citation type="submission" date="2024-02" db="EMBL/GenBank/DDBJ databases">
        <title>Chromosome-scale genome assembly of the rough periwinkle Littorina saxatilis.</title>
        <authorList>
            <person name="De Jode A."/>
            <person name="Faria R."/>
            <person name="Formenti G."/>
            <person name="Sims Y."/>
            <person name="Smith T.P."/>
            <person name="Tracey A."/>
            <person name="Wood J.M.D."/>
            <person name="Zagrodzka Z.B."/>
            <person name="Johannesson K."/>
            <person name="Butlin R.K."/>
            <person name="Leder E.H."/>
        </authorList>
    </citation>
    <scope>NUCLEOTIDE SEQUENCE [LARGE SCALE GENOMIC DNA]</scope>
    <source>
        <strain evidence="11">Snail1</strain>
        <tissue evidence="11">Muscle</tissue>
    </source>
</reference>
<dbReference type="Gene3D" id="1.10.340.70">
    <property type="match status" value="1"/>
</dbReference>
<feature type="region of interest" description="Disordered" evidence="7">
    <location>
        <begin position="370"/>
        <end position="392"/>
    </location>
</feature>
<keyword evidence="6" id="KW-0695">RNA-directed DNA polymerase</keyword>
<evidence type="ECO:0000259" key="10">
    <source>
        <dbReference type="PROSITE" id="PS50994"/>
    </source>
</evidence>
<evidence type="ECO:0000313" key="11">
    <source>
        <dbReference type="EMBL" id="KAK7091603.1"/>
    </source>
</evidence>
<dbReference type="InterPro" id="IPR012337">
    <property type="entry name" value="RNaseH-like_sf"/>
</dbReference>
<dbReference type="Pfam" id="PF17917">
    <property type="entry name" value="RT_RNaseH"/>
    <property type="match status" value="1"/>
</dbReference>
<evidence type="ECO:0000256" key="3">
    <source>
        <dbReference type="ARBA" id="ARBA00022722"/>
    </source>
</evidence>
<dbReference type="PANTHER" id="PTHR37984:SF5">
    <property type="entry name" value="PROTEIN NYNRIN-LIKE"/>
    <property type="match status" value="1"/>
</dbReference>
<name>A0AAN9AR25_9CAEN</name>
<evidence type="ECO:0008006" key="13">
    <source>
        <dbReference type="Google" id="ProtNLM"/>
    </source>
</evidence>